<dbReference type="Proteomes" id="UP000501346">
    <property type="component" value="Chromosome SeV"/>
</dbReference>
<dbReference type="Pfam" id="PF13041">
    <property type="entry name" value="PPR_2"/>
    <property type="match status" value="1"/>
</dbReference>
<proteinExistence type="predicted"/>
<sequence length="655" mass="75681">MLLRINAKFCPKEQLLKRTFYSLTNLRKSQVRERLHQLEKNDFVPNKTSKELDRLNSKKRRQLKKLQKTAYPKDQALHVLRKFHNVNNEALADTKLGPTSRTDLKFLSLTKDKRLFYTILGVNGQQLRDAKLIANDVQKFLKRGQLEKAVFLARLAKKKGVVGMNLIMKYYFEVLKSQQSAVDIFNWRKKWGVPIDEHSITILFNGLSKQDNLVSKKFGELVLKTIDSLSDKNELNGMEYNTALAALTNCTDESLVFKLLNKKFPGLKKDAITYTLMIRSCTRISDEERFLVVLNDLMNKVPSYCIDSKLLFEYCGVVLDRKFSKSESQEMGLRALCEYFLFDKAIFNKYLQSSESLELVSLSHWNINEPFPLNKHVVGLFMNYCLRSKKYSFAVETFQALEERNNKMLDLDIYHKYMETLITARPTTCGEECMDVYERIDSLASHISVTKRTLILVYNAFQRQSLKAVTNRDESKTEIILRKIQGFIGHTEAIYSSKLNEKVYGFDSWKFLFPVLKNLNMHDKVNTMGLKDVLDEYVKSLLNGIFDAGAKESVEDKRFVALEGIRLVKILTERIKLPTLDSEEIAGLKGVDRSKFLARRHLLRLKQMLLENLAIIEGNMKEKNVDNVGDDTGASKEGVLEDLLELILETSYEKF</sequence>
<dbReference type="Gene3D" id="1.25.40.10">
    <property type="entry name" value="Tetratricopeptide repeat domain"/>
    <property type="match status" value="1"/>
</dbReference>
<dbReference type="OrthoDB" id="185373at2759"/>
<evidence type="ECO:0000313" key="3">
    <source>
        <dbReference type="Proteomes" id="UP000501346"/>
    </source>
</evidence>
<dbReference type="InterPro" id="IPR002885">
    <property type="entry name" value="PPR_rpt"/>
</dbReference>
<dbReference type="InterPro" id="IPR011990">
    <property type="entry name" value="TPR-like_helical_dom_sf"/>
</dbReference>
<evidence type="ECO:0000256" key="1">
    <source>
        <dbReference type="ARBA" id="ARBA00004173"/>
    </source>
</evidence>
<reference evidence="2 3" key="1">
    <citation type="journal article" date="2019" name="BMC Genomics">
        <title>Chromosome level assembly and comparative genome analysis confirm lager-brewing yeasts originated from a single hybridization.</title>
        <authorList>
            <person name="Salazar A.N."/>
            <person name="Gorter de Vries A.R."/>
            <person name="van den Broek M."/>
            <person name="Brouwers N."/>
            <person name="de la Torre Cortes P."/>
            <person name="Kuijpers N.G.A."/>
            <person name="Daran J.G."/>
            <person name="Abeel T."/>
        </authorList>
    </citation>
    <scope>NUCLEOTIDE SEQUENCE [LARGE SCALE GENOMIC DNA]</scope>
    <source>
        <strain evidence="2 3">CBS 1483</strain>
    </source>
</reference>
<dbReference type="AlphaFoldDB" id="A0A6C1E7B6"/>
<accession>A0A6C1E7B6</accession>
<organism evidence="2 3">
    <name type="scientific">Saccharomyces pastorianus</name>
    <name type="common">Lager yeast</name>
    <name type="synonym">Saccharomyces cerevisiae x Saccharomyces eubayanus</name>
    <dbReference type="NCBI Taxonomy" id="27292"/>
    <lineage>
        <taxon>Eukaryota</taxon>
        <taxon>Fungi</taxon>
        <taxon>Dikarya</taxon>
        <taxon>Ascomycota</taxon>
        <taxon>Saccharomycotina</taxon>
        <taxon>Saccharomycetes</taxon>
        <taxon>Saccharomycetales</taxon>
        <taxon>Saccharomycetaceae</taxon>
        <taxon>Saccharomyces</taxon>
    </lineage>
</organism>
<dbReference type="EMBL" id="CP049002">
    <property type="protein sequence ID" value="QID84617.1"/>
    <property type="molecule type" value="Genomic_DNA"/>
</dbReference>
<protein>
    <submittedName>
        <fullName evidence="2">Mitochondrial ribosome associating protein</fullName>
    </submittedName>
</protein>
<dbReference type="GO" id="GO:0005739">
    <property type="term" value="C:mitochondrion"/>
    <property type="evidence" value="ECO:0007669"/>
    <property type="project" value="UniProtKB-SubCell"/>
</dbReference>
<comment type="subcellular location">
    <subcellularLocation>
        <location evidence="1">Mitochondrion</location>
    </subcellularLocation>
</comment>
<keyword evidence="3" id="KW-1185">Reference proteome</keyword>
<gene>
    <name evidence="2" type="primary">MRX1_2</name>
    <name evidence="2" type="ORF">GRS66_007131</name>
</gene>
<name>A0A6C1E7B6_SACPS</name>
<evidence type="ECO:0000313" key="2">
    <source>
        <dbReference type="EMBL" id="QID84617.1"/>
    </source>
</evidence>